<evidence type="ECO:0000256" key="1">
    <source>
        <dbReference type="SAM" id="MobiDB-lite"/>
    </source>
</evidence>
<evidence type="ECO:0000313" key="3">
    <source>
        <dbReference type="EMBL" id="TXG89082.1"/>
    </source>
</evidence>
<organism evidence="3 4">
    <name type="scientific">Rhodococcus rhodnii</name>
    <dbReference type="NCBI Taxonomy" id="38312"/>
    <lineage>
        <taxon>Bacteria</taxon>
        <taxon>Bacillati</taxon>
        <taxon>Actinomycetota</taxon>
        <taxon>Actinomycetes</taxon>
        <taxon>Mycobacteriales</taxon>
        <taxon>Nocardiaceae</taxon>
        <taxon>Rhodococcus</taxon>
    </lineage>
</organism>
<comment type="caution">
    <text evidence="3">The sequence shown here is derived from an EMBL/GenBank/DDBJ whole genome shotgun (WGS) entry which is preliminary data.</text>
</comment>
<feature type="region of interest" description="Disordered" evidence="1">
    <location>
        <begin position="205"/>
        <end position="224"/>
    </location>
</feature>
<proteinExistence type="predicted"/>
<gene>
    <name evidence="3" type="ORF">DW322_01005</name>
    <name evidence="2" type="ORF">DW322_21600</name>
</gene>
<dbReference type="AlphaFoldDB" id="A0A6P2C9S9"/>
<evidence type="ECO:0008006" key="5">
    <source>
        <dbReference type="Google" id="ProtNLM"/>
    </source>
</evidence>
<feature type="compositionally biased region" description="Low complexity" evidence="1">
    <location>
        <begin position="143"/>
        <end position="168"/>
    </location>
</feature>
<sequence>MTAIIVSGPANAPITLDPDEHRFVLGAEAAAGALLIPLAGRDGKGITVRGIVDQHTDLPADGQDVGDVYIVRSDGLGYVWTVHGWPPAGRGFVVQGPPGDPGRGYTDAAIAGNALVFAASDGTSDTVVVPALVAAAEQAAAAHESNTSAADHAEAAQVAAGAAEQSAADARESIGQPSDNSVTTAKIRDRAVTADKIGDQAVEARHLAPRAIPQDRLASTGPFSDWGNTKADLVGGKVPTGQLPAVALTKPFRVSNRAAMLALDVQEGDVAVVTGGSDKGTYMLGEGSPTVFESWVRLNAPDDAVSSVNGQTGTVVLSKSDVGLGSVNNTSDAAKPISTATQTALNGKVSGAYTLVVQAGAPSGAPANRITIRTA</sequence>
<dbReference type="EMBL" id="QRCM01000003">
    <property type="protein sequence ID" value="TXG88280.1"/>
    <property type="molecule type" value="Genomic_DNA"/>
</dbReference>
<reference evidence="3 4" key="1">
    <citation type="submission" date="2018-07" db="EMBL/GenBank/DDBJ databases">
        <title>Genome sequence of Rhodococcus rhodnii ATCC 35071 from Rhodnius prolixus.</title>
        <authorList>
            <person name="Patel V."/>
            <person name="Vogel K.J."/>
        </authorList>
    </citation>
    <scope>NUCLEOTIDE SEQUENCE [LARGE SCALE GENOMIC DNA]</scope>
    <source>
        <strain evidence="3 4">ATCC 35071</strain>
    </source>
</reference>
<evidence type="ECO:0000313" key="4">
    <source>
        <dbReference type="Proteomes" id="UP000471120"/>
    </source>
</evidence>
<protein>
    <recommendedName>
        <fullName evidence="5">Minor tail protein</fullName>
    </recommendedName>
</protein>
<evidence type="ECO:0000313" key="2">
    <source>
        <dbReference type="EMBL" id="TXG88280.1"/>
    </source>
</evidence>
<dbReference type="EMBL" id="QRCM01000001">
    <property type="protein sequence ID" value="TXG89082.1"/>
    <property type="molecule type" value="Genomic_DNA"/>
</dbReference>
<accession>A0A6P2C9S9</accession>
<dbReference type="Proteomes" id="UP000471120">
    <property type="component" value="Unassembled WGS sequence"/>
</dbReference>
<feature type="compositionally biased region" description="Polar residues" evidence="1">
    <location>
        <begin position="175"/>
        <end position="184"/>
    </location>
</feature>
<dbReference type="RefSeq" id="WP_147915132.1">
    <property type="nucleotide sequence ID" value="NZ_QRCM01000001.1"/>
</dbReference>
<name>A0A6P2C9S9_9NOCA</name>
<feature type="region of interest" description="Disordered" evidence="1">
    <location>
        <begin position="143"/>
        <end position="187"/>
    </location>
</feature>